<dbReference type="OrthoDB" id="4235906at2"/>
<dbReference type="CDD" id="cd03441">
    <property type="entry name" value="R_hydratase_like"/>
    <property type="match status" value="1"/>
</dbReference>
<dbReference type="InterPro" id="IPR029069">
    <property type="entry name" value="HotDog_dom_sf"/>
</dbReference>
<reference evidence="3" key="1">
    <citation type="submission" date="2016-09" db="EMBL/GenBank/DDBJ databases">
        <authorList>
            <person name="Greninger A.L."/>
            <person name="Jerome K.R."/>
            <person name="Mcnair B."/>
            <person name="Wallis C."/>
            <person name="Fang F."/>
        </authorList>
    </citation>
    <scope>NUCLEOTIDE SEQUENCE [LARGE SCALE GENOMIC DNA]</scope>
    <source>
        <strain evidence="3">BC1_M4</strain>
    </source>
</reference>
<organism evidence="2 3">
    <name type="scientific">Mycobacterium sherrisii</name>
    <dbReference type="NCBI Taxonomy" id="243061"/>
    <lineage>
        <taxon>Bacteria</taxon>
        <taxon>Bacillati</taxon>
        <taxon>Actinomycetota</taxon>
        <taxon>Actinomycetes</taxon>
        <taxon>Mycobacteriales</taxon>
        <taxon>Mycobacteriaceae</taxon>
        <taxon>Mycobacterium</taxon>
        <taxon>Mycobacterium simiae complex</taxon>
    </lineage>
</organism>
<dbReference type="AlphaFoldDB" id="A0A1E3SNZ4"/>
<evidence type="ECO:0000313" key="2">
    <source>
        <dbReference type="EMBL" id="ODR03860.1"/>
    </source>
</evidence>
<feature type="domain" description="FAS1-like dehydratase" evidence="1">
    <location>
        <begin position="30"/>
        <end position="120"/>
    </location>
</feature>
<sequence length="419" mass="46265">MSGKPTFTDEMFDKARAEIGRQRPARAHWNTVTADAIRHFALGIGDDNPLWLNRKYAEASVGSILAPPTLLWTAFMTPLFFPSDSKARSSGGGFPGMQALFAGCQFRFHRPIQAGSTLKAISTRGAVIDPQARVEGDSIDERIDFERAHAAMQSYNPNPGGRTVFQVETHTAFDPASGDAFGDLIEHAARVEPEAIDPLQGKYGSFTPRRYSPSEMRSIAEHYAQEAEHRRGDVPRFIEDVAVGDVLPPLIKGPMTILSYSAFFVGAGAFFNLTDRVLYNFASRFGESVKYDPDSGIWVLPEEMHWHPHMTRQLGMPYGFDIGSQRVGWLAHLVTDWMGDTGWMESLDVWFLRPVFLTEAVWIRGKVAGTSTASMDCRVVIDLSAETFDGVPVSTGRAVVKLPTAQAPGPVWHNSVESI</sequence>
<evidence type="ECO:0000259" key="1">
    <source>
        <dbReference type="Pfam" id="PF13452"/>
    </source>
</evidence>
<dbReference type="Proteomes" id="UP000094224">
    <property type="component" value="Unassembled WGS sequence"/>
</dbReference>
<evidence type="ECO:0000313" key="3">
    <source>
        <dbReference type="Proteomes" id="UP000094224"/>
    </source>
</evidence>
<dbReference type="SUPFAM" id="SSF54637">
    <property type="entry name" value="Thioesterase/thiol ester dehydrase-isomerase"/>
    <property type="match status" value="2"/>
</dbReference>
<dbReference type="Pfam" id="PF13452">
    <property type="entry name" value="FAS1_DH_region"/>
    <property type="match status" value="1"/>
</dbReference>
<dbReference type="RefSeq" id="WP_069401984.1">
    <property type="nucleotide sequence ID" value="NZ_JACKTB010000106.1"/>
</dbReference>
<protein>
    <recommendedName>
        <fullName evidence="1">FAS1-like dehydratase domain-containing protein</fullName>
    </recommendedName>
</protein>
<dbReference type="InterPro" id="IPR039569">
    <property type="entry name" value="FAS1-like_DH_region"/>
</dbReference>
<dbReference type="Gene3D" id="3.10.129.10">
    <property type="entry name" value="Hotdog Thioesterase"/>
    <property type="match status" value="2"/>
</dbReference>
<name>A0A1E3SNZ4_9MYCO</name>
<comment type="caution">
    <text evidence="2">The sequence shown here is derived from an EMBL/GenBank/DDBJ whole genome shotgun (WGS) entry which is preliminary data.</text>
</comment>
<dbReference type="STRING" id="243061.AWC25_16585"/>
<proteinExistence type="predicted"/>
<keyword evidence="3" id="KW-1185">Reference proteome</keyword>
<accession>A0A1E3SNZ4</accession>
<gene>
    <name evidence="2" type="ORF">BHQ21_19750</name>
</gene>
<dbReference type="EMBL" id="MIHC01000039">
    <property type="protein sequence ID" value="ODR03860.1"/>
    <property type="molecule type" value="Genomic_DNA"/>
</dbReference>